<keyword evidence="2" id="KW-0067">ATP-binding</keyword>
<keyword evidence="1" id="KW-0547">Nucleotide-binding</keyword>
<dbReference type="SMART" id="SM01086">
    <property type="entry name" value="ClpB_D2-small"/>
    <property type="match status" value="1"/>
</dbReference>
<protein>
    <recommendedName>
        <fullName evidence="8">AAA+ ATPase domain-containing protein</fullName>
    </recommendedName>
</protein>
<dbReference type="GO" id="GO:0005759">
    <property type="term" value="C:mitochondrial matrix"/>
    <property type="evidence" value="ECO:0007669"/>
    <property type="project" value="TreeGrafter"/>
</dbReference>
<evidence type="ECO:0000256" key="1">
    <source>
        <dbReference type="ARBA" id="ARBA00022741"/>
    </source>
</evidence>
<feature type="region of interest" description="Disordered" evidence="3">
    <location>
        <begin position="283"/>
        <end position="313"/>
    </location>
</feature>
<evidence type="ECO:0000259" key="5">
    <source>
        <dbReference type="SMART" id="SM01086"/>
    </source>
</evidence>
<dbReference type="Gene3D" id="3.40.50.300">
    <property type="entry name" value="P-loop containing nucleotide triphosphate hydrolases"/>
    <property type="match status" value="2"/>
</dbReference>
<dbReference type="PANTHER" id="PTHR48102:SF7">
    <property type="entry name" value="ATP-DEPENDENT CLP PROTEASE ATP-BINDING SUBUNIT CLPX-LIKE, MITOCHONDRIAL"/>
    <property type="match status" value="1"/>
</dbReference>
<feature type="region of interest" description="Disordered" evidence="3">
    <location>
        <begin position="702"/>
        <end position="743"/>
    </location>
</feature>
<keyword evidence="7" id="KW-1185">Reference proteome</keyword>
<feature type="compositionally biased region" description="Basic and acidic residues" evidence="3">
    <location>
        <begin position="203"/>
        <end position="216"/>
    </location>
</feature>
<reference evidence="6 7" key="1">
    <citation type="journal article" date="2015" name="Front. Microbiol.">
        <title>Genome sequence of the plant growth promoting endophytic yeast Rhodotorula graminis WP1.</title>
        <authorList>
            <person name="Firrincieli A."/>
            <person name="Otillar R."/>
            <person name="Salamov A."/>
            <person name="Schmutz J."/>
            <person name="Khan Z."/>
            <person name="Redman R.S."/>
            <person name="Fleck N.D."/>
            <person name="Lindquist E."/>
            <person name="Grigoriev I.V."/>
            <person name="Doty S.L."/>
        </authorList>
    </citation>
    <scope>NUCLEOTIDE SEQUENCE [LARGE SCALE GENOMIC DNA]</scope>
    <source>
        <strain evidence="6 7">WP1</strain>
    </source>
</reference>
<dbReference type="Pfam" id="PF10431">
    <property type="entry name" value="ClpB_D2-small"/>
    <property type="match status" value="1"/>
</dbReference>
<dbReference type="GO" id="GO:0005524">
    <property type="term" value="F:ATP binding"/>
    <property type="evidence" value="ECO:0007669"/>
    <property type="project" value="UniProtKB-KW"/>
</dbReference>
<feature type="region of interest" description="Disordered" evidence="3">
    <location>
        <begin position="50"/>
        <end position="81"/>
    </location>
</feature>
<dbReference type="SUPFAM" id="SSF52540">
    <property type="entry name" value="P-loop containing nucleoside triphosphate hydrolases"/>
    <property type="match status" value="1"/>
</dbReference>
<evidence type="ECO:0000259" key="4">
    <source>
        <dbReference type="SMART" id="SM00382"/>
    </source>
</evidence>
<dbReference type="STRING" id="578459.A0A0N8PZ93"/>
<evidence type="ECO:0000313" key="6">
    <source>
        <dbReference type="EMBL" id="KPV71685.1"/>
    </source>
</evidence>
<feature type="compositionally biased region" description="Gly residues" evidence="3">
    <location>
        <begin position="50"/>
        <end position="65"/>
    </location>
</feature>
<dbReference type="InterPro" id="IPR003593">
    <property type="entry name" value="AAA+_ATPase"/>
</dbReference>
<dbReference type="InterPro" id="IPR003959">
    <property type="entry name" value="ATPase_AAA_core"/>
</dbReference>
<dbReference type="OrthoDB" id="1721884at2759"/>
<dbReference type="GO" id="GO:0051603">
    <property type="term" value="P:proteolysis involved in protein catabolic process"/>
    <property type="evidence" value="ECO:0007669"/>
    <property type="project" value="TreeGrafter"/>
</dbReference>
<evidence type="ECO:0000256" key="2">
    <source>
        <dbReference type="ARBA" id="ARBA00022840"/>
    </source>
</evidence>
<organism evidence="6 7">
    <name type="scientific">Rhodotorula graminis (strain WP1)</name>
    <dbReference type="NCBI Taxonomy" id="578459"/>
    <lineage>
        <taxon>Eukaryota</taxon>
        <taxon>Fungi</taxon>
        <taxon>Dikarya</taxon>
        <taxon>Basidiomycota</taxon>
        <taxon>Pucciniomycotina</taxon>
        <taxon>Microbotryomycetes</taxon>
        <taxon>Sporidiobolales</taxon>
        <taxon>Sporidiobolaceae</taxon>
        <taxon>Rhodotorula</taxon>
    </lineage>
</organism>
<feature type="region of interest" description="Disordered" evidence="3">
    <location>
        <begin position="121"/>
        <end position="152"/>
    </location>
</feature>
<dbReference type="InterPro" id="IPR027417">
    <property type="entry name" value="P-loop_NTPase"/>
</dbReference>
<sequence length="743" mass="77700">MLSTVKRPLAALPWRTSTLSPTILPLRRQMRTPRGQVPARYAAALAQVRTGGGGGGAAGDGAGKAGKGKGKDGLKGARQPSPRDLVAHLNEYVIGQERAKKVLAVAVYNHYARLQQLVEQDERAKTKPRTSSLGVPLPFQTAGWTPVEPDALTPDERKRVDAFSQSTLFSAPRAADIKPKPRNRKGPSREEAKESAAAAAGEDAPRKGSSRDEAKESGAGAVGDDASSEASKGAVAPSPASDSSTATRYFRTPAGELAFFQVQVADPDDAAAKDPTLYNRAPEIYVVDDKAPSSPSTASDRPPVNESSPNPSDILTDFLGQVGGSLRTPRPSSIAHAQPPLFEKSNVLLLGPTGVGKSLLARTLARALDVPFVSVEATSMTSAGYVGEDVENCVARLVEAADGDVERAGRGIVFIDEIDKISSAGGASRDVGGEGVQQALLKMLEGTVVNVSEHGYSGGGGGGGGGMFGAFGRRGGSRDSTLVDTTNVLFIVAGAFVGLEKIIQARLSKGSMGFTARIAPSPASTSSSTSSSPVAPFSPHHPSTFSTRGGAGANDSPQPDLSRLLDQCEPADLISFGLIPELIGRLPITAALRSLTEKDLMRVLTEPKNALVKQYTELFSASGVELRFTSPALRAVAAQAVQKQTGARGLRRILEDVLLDSMFDAPQSSIRYVLVTKPVVAAGEPAHYYSRGQKHVFETDFAAEEDDAGDGTGEGAGHGQKERVGALEEGEKQKRAGKRKAVA</sequence>
<dbReference type="EMBL" id="KQ474092">
    <property type="protein sequence ID" value="KPV71685.1"/>
    <property type="molecule type" value="Genomic_DNA"/>
</dbReference>
<proteinExistence type="predicted"/>
<dbReference type="PANTHER" id="PTHR48102">
    <property type="entry name" value="ATP-DEPENDENT CLP PROTEASE ATP-BINDING SUBUNIT CLPX-LIKE, MITOCHONDRIAL-RELATED"/>
    <property type="match status" value="1"/>
</dbReference>
<name>A0A0N8PZ93_RHOGW</name>
<feature type="compositionally biased region" description="Low complexity" evidence="3">
    <location>
        <begin position="519"/>
        <end position="538"/>
    </location>
</feature>
<feature type="region of interest" description="Disordered" evidence="3">
    <location>
        <begin position="165"/>
        <end position="246"/>
    </location>
</feature>
<dbReference type="InterPro" id="IPR019489">
    <property type="entry name" value="Clp_ATPase_C"/>
</dbReference>
<evidence type="ECO:0008006" key="8">
    <source>
        <dbReference type="Google" id="ProtNLM"/>
    </source>
</evidence>
<feature type="compositionally biased region" description="Low complexity" evidence="3">
    <location>
        <begin position="234"/>
        <end position="246"/>
    </location>
</feature>
<accession>A0A0N8PZ93</accession>
<dbReference type="AlphaFoldDB" id="A0A0N8PZ93"/>
<feature type="domain" description="Clp ATPase C-terminal" evidence="5">
    <location>
        <begin position="595"/>
        <end position="680"/>
    </location>
</feature>
<dbReference type="GeneID" id="28978832"/>
<dbReference type="FunFam" id="1.10.8.60:FF:000138">
    <property type="entry name" value="ATP-dependent Clp protease ATP-binding subunit ClpX"/>
    <property type="match status" value="1"/>
</dbReference>
<feature type="domain" description="AAA+ ATPase" evidence="4">
    <location>
        <begin position="343"/>
        <end position="509"/>
    </location>
</feature>
<evidence type="ECO:0000313" key="7">
    <source>
        <dbReference type="Proteomes" id="UP000053890"/>
    </source>
</evidence>
<dbReference type="OMA" id="FVINEQD"/>
<dbReference type="InterPro" id="IPR050052">
    <property type="entry name" value="ATP-dep_Clp_protease_ClpX"/>
</dbReference>
<feature type="region of interest" description="Disordered" evidence="3">
    <location>
        <begin position="519"/>
        <end position="562"/>
    </location>
</feature>
<dbReference type="SMART" id="SM00382">
    <property type="entry name" value="AAA"/>
    <property type="match status" value="1"/>
</dbReference>
<dbReference type="Proteomes" id="UP000053890">
    <property type="component" value="Unassembled WGS sequence"/>
</dbReference>
<dbReference type="GO" id="GO:0016887">
    <property type="term" value="F:ATP hydrolysis activity"/>
    <property type="evidence" value="ECO:0007669"/>
    <property type="project" value="InterPro"/>
</dbReference>
<dbReference type="Gene3D" id="1.10.8.60">
    <property type="match status" value="1"/>
</dbReference>
<dbReference type="Pfam" id="PF07724">
    <property type="entry name" value="AAA_2"/>
    <property type="match status" value="1"/>
</dbReference>
<feature type="compositionally biased region" description="Basic and acidic residues" evidence="3">
    <location>
        <begin position="719"/>
        <end position="734"/>
    </location>
</feature>
<feature type="compositionally biased region" description="Polar residues" evidence="3">
    <location>
        <begin position="293"/>
        <end position="313"/>
    </location>
</feature>
<gene>
    <name evidence="6" type="ORF">RHOBADRAFT_56515</name>
</gene>
<evidence type="ECO:0000256" key="3">
    <source>
        <dbReference type="SAM" id="MobiDB-lite"/>
    </source>
</evidence>
<dbReference type="RefSeq" id="XP_018267734.1">
    <property type="nucleotide sequence ID" value="XM_018418385.1"/>
</dbReference>